<dbReference type="CDD" id="cd00293">
    <property type="entry name" value="USP-like"/>
    <property type="match status" value="1"/>
</dbReference>
<evidence type="ECO:0000256" key="1">
    <source>
        <dbReference type="ARBA" id="ARBA00008791"/>
    </source>
</evidence>
<evidence type="ECO:0000313" key="3">
    <source>
        <dbReference type="EMBL" id="MBF9232647.1"/>
    </source>
</evidence>
<organism evidence="3 4">
    <name type="scientific">Microvirga alba</name>
    <dbReference type="NCBI Taxonomy" id="2791025"/>
    <lineage>
        <taxon>Bacteria</taxon>
        <taxon>Pseudomonadati</taxon>
        <taxon>Pseudomonadota</taxon>
        <taxon>Alphaproteobacteria</taxon>
        <taxon>Hyphomicrobiales</taxon>
        <taxon>Methylobacteriaceae</taxon>
        <taxon>Microvirga</taxon>
    </lineage>
</organism>
<dbReference type="InterPro" id="IPR006015">
    <property type="entry name" value="Universal_stress_UspA"/>
</dbReference>
<name>A0A931BKH6_9HYPH</name>
<comment type="caution">
    <text evidence="3">The sequence shown here is derived from an EMBL/GenBank/DDBJ whole genome shotgun (WGS) entry which is preliminary data.</text>
</comment>
<dbReference type="PRINTS" id="PR01438">
    <property type="entry name" value="UNVRSLSTRESS"/>
</dbReference>
<dbReference type="AlphaFoldDB" id="A0A931BKH6"/>
<dbReference type="SUPFAM" id="SSF52402">
    <property type="entry name" value="Adenine nucleotide alpha hydrolases-like"/>
    <property type="match status" value="1"/>
</dbReference>
<dbReference type="Gene3D" id="3.40.50.620">
    <property type="entry name" value="HUPs"/>
    <property type="match status" value="1"/>
</dbReference>
<dbReference type="PANTHER" id="PTHR46268:SF6">
    <property type="entry name" value="UNIVERSAL STRESS PROTEIN UP12"/>
    <property type="match status" value="1"/>
</dbReference>
<dbReference type="Pfam" id="PF00582">
    <property type="entry name" value="Usp"/>
    <property type="match status" value="1"/>
</dbReference>
<gene>
    <name evidence="3" type="ORF">I2H38_04565</name>
</gene>
<accession>A0A931BKH6</accession>
<evidence type="ECO:0000313" key="4">
    <source>
        <dbReference type="Proteomes" id="UP000599312"/>
    </source>
</evidence>
<dbReference type="InterPro" id="IPR006016">
    <property type="entry name" value="UspA"/>
</dbReference>
<dbReference type="Proteomes" id="UP000599312">
    <property type="component" value="Unassembled WGS sequence"/>
</dbReference>
<dbReference type="PANTHER" id="PTHR46268">
    <property type="entry name" value="STRESS RESPONSE PROTEIN NHAX"/>
    <property type="match status" value="1"/>
</dbReference>
<keyword evidence="4" id="KW-1185">Reference proteome</keyword>
<dbReference type="InterPro" id="IPR014729">
    <property type="entry name" value="Rossmann-like_a/b/a_fold"/>
</dbReference>
<protein>
    <submittedName>
        <fullName evidence="3">Universal stress protein</fullName>
    </submittedName>
</protein>
<proteinExistence type="inferred from homology"/>
<dbReference type="EMBL" id="JADQDO010000002">
    <property type="protein sequence ID" value="MBF9232647.1"/>
    <property type="molecule type" value="Genomic_DNA"/>
</dbReference>
<comment type="similarity">
    <text evidence="1">Belongs to the universal stress protein A family.</text>
</comment>
<evidence type="ECO:0000259" key="2">
    <source>
        <dbReference type="Pfam" id="PF00582"/>
    </source>
</evidence>
<reference evidence="3" key="1">
    <citation type="submission" date="2020-11" db="EMBL/GenBank/DDBJ databases">
        <authorList>
            <person name="Kim M.K."/>
        </authorList>
    </citation>
    <scope>NUCLEOTIDE SEQUENCE</scope>
    <source>
        <strain evidence="3">BT350</strain>
    </source>
</reference>
<feature type="domain" description="UspA" evidence="2">
    <location>
        <begin position="2"/>
        <end position="163"/>
    </location>
</feature>
<sequence>MKALTFAADLAKKYDAELLIVHVVIDGKLSDQDRHLLETEYATEIGDRIRQLHTQTAEDVNVEFLPQALLLRHDEAATIIRDFFGERLLSSAEESAREIGASKVNTTMAHGDPAKMILAIAEESHVDLIALGSRGSGEWRALLLGSVSSKVAHMAHCSVTLVR</sequence>